<protein>
    <submittedName>
        <fullName evidence="2">Uncharacterized protein</fullName>
    </submittedName>
</protein>
<proteinExistence type="predicted"/>
<accession>A0AAW2EXH1</accession>
<name>A0AAW2EXH1_9HYME</name>
<feature type="region of interest" description="Disordered" evidence="1">
    <location>
        <begin position="44"/>
        <end position="78"/>
    </location>
</feature>
<evidence type="ECO:0000313" key="2">
    <source>
        <dbReference type="EMBL" id="KAL0106627.1"/>
    </source>
</evidence>
<feature type="compositionally biased region" description="Basic and acidic residues" evidence="1">
    <location>
        <begin position="62"/>
        <end position="77"/>
    </location>
</feature>
<reference evidence="2 3" key="1">
    <citation type="submission" date="2023-03" db="EMBL/GenBank/DDBJ databases">
        <title>High recombination rates correlate with genetic variation in Cardiocondyla obscurior ants.</title>
        <authorList>
            <person name="Errbii M."/>
        </authorList>
    </citation>
    <scope>NUCLEOTIDE SEQUENCE [LARGE SCALE GENOMIC DNA]</scope>
    <source>
        <strain evidence="2">Alpha-2009</strain>
        <tissue evidence="2">Whole body</tissue>
    </source>
</reference>
<dbReference type="AlphaFoldDB" id="A0AAW2EXH1"/>
<organism evidence="2 3">
    <name type="scientific">Cardiocondyla obscurior</name>
    <dbReference type="NCBI Taxonomy" id="286306"/>
    <lineage>
        <taxon>Eukaryota</taxon>
        <taxon>Metazoa</taxon>
        <taxon>Ecdysozoa</taxon>
        <taxon>Arthropoda</taxon>
        <taxon>Hexapoda</taxon>
        <taxon>Insecta</taxon>
        <taxon>Pterygota</taxon>
        <taxon>Neoptera</taxon>
        <taxon>Endopterygota</taxon>
        <taxon>Hymenoptera</taxon>
        <taxon>Apocrita</taxon>
        <taxon>Aculeata</taxon>
        <taxon>Formicoidea</taxon>
        <taxon>Formicidae</taxon>
        <taxon>Myrmicinae</taxon>
        <taxon>Cardiocondyla</taxon>
    </lineage>
</organism>
<dbReference type="Proteomes" id="UP001430953">
    <property type="component" value="Unassembled WGS sequence"/>
</dbReference>
<comment type="caution">
    <text evidence="2">The sequence shown here is derived from an EMBL/GenBank/DDBJ whole genome shotgun (WGS) entry which is preliminary data.</text>
</comment>
<dbReference type="EMBL" id="JADYXP020000018">
    <property type="protein sequence ID" value="KAL0106627.1"/>
    <property type="molecule type" value="Genomic_DNA"/>
</dbReference>
<evidence type="ECO:0000256" key="1">
    <source>
        <dbReference type="SAM" id="MobiDB-lite"/>
    </source>
</evidence>
<gene>
    <name evidence="2" type="ORF">PUN28_016364</name>
</gene>
<sequence>MADRHCAVHFQFALFVRARIMHRNIRAFKALKRKHATSALRERRMHPLPPPMPVERSTCQRTRREGEKGEGSEEVEGRPPVMPLFFGYLAKSRPTPFRILTKIVTSHFATISTQTHVRVRARAHVCVASVHKFAGKFPKADQK</sequence>
<evidence type="ECO:0000313" key="3">
    <source>
        <dbReference type="Proteomes" id="UP001430953"/>
    </source>
</evidence>
<keyword evidence="3" id="KW-1185">Reference proteome</keyword>